<sequence>MVNFIGEYSAKIDDKGRIILPSAFKSLLPADDMRFVVRKDIFDDCLEMLTFSEWEKRSEQIKSRLNFLKKEHASFWREFMRGNTVVTPDNKLGRISIPKKLLDAIGAEKEVIFAGNDHKIELWAREKYESSAIPEEEFVSLAEKVSNL</sequence>
<evidence type="ECO:0000256" key="1">
    <source>
        <dbReference type="ARBA" id="ARBA00013860"/>
    </source>
</evidence>
<dbReference type="AlphaFoldDB" id="A0A940DMZ2"/>
<dbReference type="PANTHER" id="PTHR34701:SF1">
    <property type="entry name" value="TRANSCRIPTIONAL REGULATOR MRAZ"/>
    <property type="match status" value="1"/>
</dbReference>
<evidence type="ECO:0000313" key="10">
    <source>
        <dbReference type="Proteomes" id="UP000771749"/>
    </source>
</evidence>
<evidence type="ECO:0000313" key="9">
    <source>
        <dbReference type="EMBL" id="MBO8453706.1"/>
    </source>
</evidence>
<comment type="similarity">
    <text evidence="7">Belongs to the MraZ family.</text>
</comment>
<keyword evidence="2 7" id="KW-0963">Cytoplasm</keyword>
<dbReference type="InterPro" id="IPR037914">
    <property type="entry name" value="SpoVT-AbrB_sf"/>
</dbReference>
<evidence type="ECO:0000256" key="2">
    <source>
        <dbReference type="ARBA" id="ARBA00022490"/>
    </source>
</evidence>
<comment type="caution">
    <text evidence="9">The sequence shown here is derived from an EMBL/GenBank/DDBJ whole genome shotgun (WGS) entry which is preliminary data.</text>
</comment>
<protein>
    <recommendedName>
        <fullName evidence="1 7">Transcriptional regulator MraZ</fullName>
    </recommendedName>
</protein>
<dbReference type="EMBL" id="JADIMJ010000047">
    <property type="protein sequence ID" value="MBO8453706.1"/>
    <property type="molecule type" value="Genomic_DNA"/>
</dbReference>
<keyword evidence="6 7" id="KW-0804">Transcription</keyword>
<dbReference type="GO" id="GO:2000143">
    <property type="term" value="P:negative regulation of DNA-templated transcription initiation"/>
    <property type="evidence" value="ECO:0007669"/>
    <property type="project" value="TreeGrafter"/>
</dbReference>
<dbReference type="GO" id="GO:0003700">
    <property type="term" value="F:DNA-binding transcription factor activity"/>
    <property type="evidence" value="ECO:0007669"/>
    <property type="project" value="UniProtKB-UniRule"/>
</dbReference>
<feature type="domain" description="SpoVT-AbrB" evidence="8">
    <location>
        <begin position="7"/>
        <end position="53"/>
    </location>
</feature>
<name>A0A940DMZ2_9BACT</name>
<evidence type="ECO:0000256" key="5">
    <source>
        <dbReference type="ARBA" id="ARBA00023125"/>
    </source>
</evidence>
<dbReference type="Pfam" id="PF02381">
    <property type="entry name" value="MraZ"/>
    <property type="match status" value="2"/>
</dbReference>
<comment type="subunit">
    <text evidence="7">Forms oligomers.</text>
</comment>
<dbReference type="GO" id="GO:0000976">
    <property type="term" value="F:transcription cis-regulatory region binding"/>
    <property type="evidence" value="ECO:0007669"/>
    <property type="project" value="TreeGrafter"/>
</dbReference>
<dbReference type="GO" id="GO:0009295">
    <property type="term" value="C:nucleoid"/>
    <property type="evidence" value="ECO:0007669"/>
    <property type="project" value="UniProtKB-SubCell"/>
</dbReference>
<reference evidence="9" key="1">
    <citation type="submission" date="2020-10" db="EMBL/GenBank/DDBJ databases">
        <authorList>
            <person name="Gilroy R."/>
        </authorList>
    </citation>
    <scope>NUCLEOTIDE SEQUENCE</scope>
    <source>
        <strain evidence="9">F1-3629</strain>
    </source>
</reference>
<dbReference type="InterPro" id="IPR038619">
    <property type="entry name" value="MraZ_sf"/>
</dbReference>
<dbReference type="Proteomes" id="UP000771749">
    <property type="component" value="Unassembled WGS sequence"/>
</dbReference>
<dbReference type="Gene3D" id="3.40.1550.20">
    <property type="entry name" value="Transcriptional regulator MraZ domain"/>
    <property type="match status" value="1"/>
</dbReference>
<dbReference type="GO" id="GO:0005737">
    <property type="term" value="C:cytoplasm"/>
    <property type="evidence" value="ECO:0007669"/>
    <property type="project" value="UniProtKB-UniRule"/>
</dbReference>
<dbReference type="CDD" id="cd16320">
    <property type="entry name" value="MraZ_N"/>
    <property type="match status" value="1"/>
</dbReference>
<comment type="subcellular location">
    <subcellularLocation>
        <location evidence="7">Cytoplasm</location>
        <location evidence="7">Nucleoid</location>
    </subcellularLocation>
</comment>
<keyword evidence="5 7" id="KW-0238">DNA-binding</keyword>
<evidence type="ECO:0000259" key="8">
    <source>
        <dbReference type="PROSITE" id="PS51740"/>
    </source>
</evidence>
<keyword evidence="4 7" id="KW-0805">Transcription regulation</keyword>
<dbReference type="InterPro" id="IPR003444">
    <property type="entry name" value="MraZ"/>
</dbReference>
<gene>
    <name evidence="7" type="primary">mraZ</name>
    <name evidence="9" type="ORF">IAC07_03150</name>
</gene>
<dbReference type="PANTHER" id="PTHR34701">
    <property type="entry name" value="TRANSCRIPTIONAL REGULATOR MRAZ"/>
    <property type="match status" value="1"/>
</dbReference>
<dbReference type="InterPro" id="IPR035642">
    <property type="entry name" value="MraZ_N"/>
</dbReference>
<evidence type="ECO:0000256" key="4">
    <source>
        <dbReference type="ARBA" id="ARBA00023015"/>
    </source>
</evidence>
<evidence type="ECO:0000256" key="3">
    <source>
        <dbReference type="ARBA" id="ARBA00022737"/>
    </source>
</evidence>
<keyword evidence="3" id="KW-0677">Repeat</keyword>
<accession>A0A940DMZ2</accession>
<evidence type="ECO:0000256" key="6">
    <source>
        <dbReference type="ARBA" id="ARBA00023163"/>
    </source>
</evidence>
<organism evidence="9 10">
    <name type="scientific">Candidatus Cryptobacteroides gallistercoris</name>
    <dbReference type="NCBI Taxonomy" id="2840765"/>
    <lineage>
        <taxon>Bacteria</taxon>
        <taxon>Pseudomonadati</taxon>
        <taxon>Bacteroidota</taxon>
        <taxon>Bacteroidia</taxon>
        <taxon>Bacteroidales</taxon>
        <taxon>Candidatus Cryptobacteroides</taxon>
    </lineage>
</organism>
<evidence type="ECO:0000256" key="7">
    <source>
        <dbReference type="HAMAP-Rule" id="MF_01008"/>
    </source>
</evidence>
<dbReference type="PROSITE" id="PS51740">
    <property type="entry name" value="SPOVT_ABRB"/>
    <property type="match status" value="2"/>
</dbReference>
<dbReference type="InterPro" id="IPR007159">
    <property type="entry name" value="SpoVT-AbrB_dom"/>
</dbReference>
<dbReference type="SUPFAM" id="SSF89447">
    <property type="entry name" value="AbrB/MazE/MraZ-like"/>
    <property type="match status" value="1"/>
</dbReference>
<dbReference type="HAMAP" id="MF_01008">
    <property type="entry name" value="MraZ"/>
    <property type="match status" value="1"/>
</dbReference>
<reference evidence="9" key="2">
    <citation type="journal article" date="2021" name="PeerJ">
        <title>Extensive microbial diversity within the chicken gut microbiome revealed by metagenomics and culture.</title>
        <authorList>
            <person name="Gilroy R."/>
            <person name="Ravi A."/>
            <person name="Getino M."/>
            <person name="Pursley I."/>
            <person name="Horton D.L."/>
            <person name="Alikhan N.F."/>
            <person name="Baker D."/>
            <person name="Gharbi K."/>
            <person name="Hall N."/>
            <person name="Watson M."/>
            <person name="Adriaenssens E.M."/>
            <person name="Foster-Nyarko E."/>
            <person name="Jarju S."/>
            <person name="Secka A."/>
            <person name="Antonio M."/>
            <person name="Oren A."/>
            <person name="Chaudhuri R.R."/>
            <person name="La Ragione R."/>
            <person name="Hildebrand F."/>
            <person name="Pallen M.J."/>
        </authorList>
    </citation>
    <scope>NUCLEOTIDE SEQUENCE</scope>
    <source>
        <strain evidence="9">F1-3629</strain>
    </source>
</reference>
<dbReference type="InterPro" id="IPR020603">
    <property type="entry name" value="MraZ_dom"/>
</dbReference>
<dbReference type="CDD" id="cd16321">
    <property type="entry name" value="MraZ_C"/>
    <property type="match status" value="1"/>
</dbReference>
<feature type="domain" description="SpoVT-AbrB" evidence="8">
    <location>
        <begin position="84"/>
        <end position="127"/>
    </location>
</feature>
<dbReference type="InterPro" id="IPR035644">
    <property type="entry name" value="MraZ_C"/>
</dbReference>
<proteinExistence type="inferred from homology"/>